<protein>
    <submittedName>
        <fullName evidence="1">Uncharacterized protein</fullName>
    </submittedName>
</protein>
<evidence type="ECO:0000313" key="1">
    <source>
        <dbReference type="EMBL" id="BDZ53628.1"/>
    </source>
</evidence>
<dbReference type="EMBL" id="AP027734">
    <property type="protein sequence ID" value="BDZ53628.1"/>
    <property type="molecule type" value="Genomic_DNA"/>
</dbReference>
<dbReference type="Proteomes" id="UP001321477">
    <property type="component" value="Chromosome"/>
</dbReference>
<evidence type="ECO:0000313" key="2">
    <source>
        <dbReference type="Proteomes" id="UP001321477"/>
    </source>
</evidence>
<sequence>MFALDLELRPRERAEPRAPVGRVEALVGFGRQAGAAFLHEDEEVVLRGDVAVERHGRVAERLRHSAHRDGREAFGVGDLDGGVDDALDAHLALGAALRVRGDAPREGDAPGQVGLDGRVAAHPAPIGVRDCIESRTVYYLNGSGCHTQFT</sequence>
<gene>
    <name evidence="1" type="ORF">GCM10025870_07010</name>
</gene>
<keyword evidence="2" id="KW-1185">Reference proteome</keyword>
<organism evidence="1 2">
    <name type="scientific">Agromyces marinus</name>
    <dbReference type="NCBI Taxonomy" id="1389020"/>
    <lineage>
        <taxon>Bacteria</taxon>
        <taxon>Bacillati</taxon>
        <taxon>Actinomycetota</taxon>
        <taxon>Actinomycetes</taxon>
        <taxon>Micrococcales</taxon>
        <taxon>Microbacteriaceae</taxon>
        <taxon>Agromyces</taxon>
    </lineage>
</organism>
<accession>A0ABM8GYQ3</accession>
<reference evidence="2" key="1">
    <citation type="journal article" date="2019" name="Int. J. Syst. Evol. Microbiol.">
        <title>The Global Catalogue of Microorganisms (GCM) 10K type strain sequencing project: providing services to taxonomists for standard genome sequencing and annotation.</title>
        <authorList>
            <consortium name="The Broad Institute Genomics Platform"/>
            <consortium name="The Broad Institute Genome Sequencing Center for Infectious Disease"/>
            <person name="Wu L."/>
            <person name="Ma J."/>
        </authorList>
    </citation>
    <scope>NUCLEOTIDE SEQUENCE [LARGE SCALE GENOMIC DNA]</scope>
    <source>
        <strain evidence="2">NBRC 109019</strain>
    </source>
</reference>
<name>A0ABM8GYQ3_9MICO</name>
<proteinExistence type="predicted"/>